<gene>
    <name evidence="1" type="ORF">CHRY9393_02549</name>
</gene>
<evidence type="ECO:0008006" key="3">
    <source>
        <dbReference type="Google" id="ProtNLM"/>
    </source>
</evidence>
<dbReference type="AlphaFoldDB" id="A0A6N4XQU0"/>
<reference evidence="1 2" key="1">
    <citation type="submission" date="2020-01" db="EMBL/GenBank/DDBJ databases">
        <authorList>
            <person name="Rodrigo-Torres L."/>
            <person name="Arahal R. D."/>
            <person name="Lucena T."/>
        </authorList>
    </citation>
    <scope>NUCLEOTIDE SEQUENCE [LARGE SCALE GENOMIC DNA]</scope>
    <source>
        <strain evidence="1 2">CECT 9393</strain>
    </source>
</reference>
<proteinExistence type="predicted"/>
<accession>A0A6N4XQU0</accession>
<sequence length="108" mass="12920">MDLKHQITNIFVQIDDFYKEFEAQIKKMKLPALGDSKKRRNRTSLMSDSEIITSMIGFHFGAPKTFKHYYKEIVCGYWKDLFSKSLSYNRFIELQQRSFVVLQNLERI</sequence>
<keyword evidence="2" id="KW-1185">Reference proteome</keyword>
<evidence type="ECO:0000313" key="2">
    <source>
        <dbReference type="Proteomes" id="UP000445309"/>
    </source>
</evidence>
<dbReference type="RefSeq" id="WP_228454015.1">
    <property type="nucleotide sequence ID" value="NZ_CACVBY010000064.1"/>
</dbReference>
<protein>
    <recommendedName>
        <fullName evidence="3">IS982 family transposase</fullName>
    </recommendedName>
</protein>
<name>A0A6N4XQU0_9FLAO</name>
<dbReference type="EMBL" id="CACVBY010000064">
    <property type="protein sequence ID" value="CAA7390248.1"/>
    <property type="molecule type" value="Genomic_DNA"/>
</dbReference>
<dbReference type="Proteomes" id="UP000445309">
    <property type="component" value="Unassembled WGS sequence"/>
</dbReference>
<evidence type="ECO:0000313" key="1">
    <source>
        <dbReference type="EMBL" id="CAA7390248.1"/>
    </source>
</evidence>
<organism evidence="1 2">
    <name type="scientific">Chryseobacterium fistulae</name>
    <dbReference type="NCBI Taxonomy" id="2675058"/>
    <lineage>
        <taxon>Bacteria</taxon>
        <taxon>Pseudomonadati</taxon>
        <taxon>Bacteroidota</taxon>
        <taxon>Flavobacteriia</taxon>
        <taxon>Flavobacteriales</taxon>
        <taxon>Weeksellaceae</taxon>
        <taxon>Chryseobacterium group</taxon>
        <taxon>Chryseobacterium</taxon>
    </lineage>
</organism>